<gene>
    <name evidence="1" type="ORF">ES319_A08G269400v1</name>
</gene>
<evidence type="ECO:0000313" key="2">
    <source>
        <dbReference type="Proteomes" id="UP000327439"/>
    </source>
</evidence>
<dbReference type="AlphaFoldDB" id="A0A5J5UXB5"/>
<keyword evidence="2" id="KW-1185">Reference proteome</keyword>
<accession>A0A5J5UXB5</accession>
<evidence type="ECO:0000313" key="1">
    <source>
        <dbReference type="EMBL" id="KAB2072112.1"/>
    </source>
</evidence>
<protein>
    <submittedName>
        <fullName evidence="1">Uncharacterized protein</fullName>
    </submittedName>
</protein>
<reference evidence="2" key="1">
    <citation type="journal article" date="2020" name="Nat. Genet.">
        <title>Genomic diversifications of five Gossypium allopolyploid species and their impact on cotton improvement.</title>
        <authorList>
            <person name="Chen Z.J."/>
            <person name="Sreedasyam A."/>
            <person name="Ando A."/>
            <person name="Song Q."/>
            <person name="De Santiago L.M."/>
            <person name="Hulse-Kemp A.M."/>
            <person name="Ding M."/>
            <person name="Ye W."/>
            <person name="Kirkbride R.C."/>
            <person name="Jenkins J."/>
            <person name="Plott C."/>
            <person name="Lovell J."/>
            <person name="Lin Y.M."/>
            <person name="Vaughn R."/>
            <person name="Liu B."/>
            <person name="Simpson S."/>
            <person name="Scheffler B.E."/>
            <person name="Wen L."/>
            <person name="Saski C.A."/>
            <person name="Grover C.E."/>
            <person name="Hu G."/>
            <person name="Conover J.L."/>
            <person name="Carlson J.W."/>
            <person name="Shu S."/>
            <person name="Boston L.B."/>
            <person name="Williams M."/>
            <person name="Peterson D.G."/>
            <person name="McGee K."/>
            <person name="Jones D.C."/>
            <person name="Wendel J.F."/>
            <person name="Stelly D.M."/>
            <person name="Grimwood J."/>
            <person name="Schmutz J."/>
        </authorList>
    </citation>
    <scope>NUCLEOTIDE SEQUENCE [LARGE SCALE GENOMIC DNA]</scope>
    <source>
        <strain evidence="2">cv. 3-79</strain>
    </source>
</reference>
<sequence length="32" mass="3640">MAYSWPCWDFKKGLDGVGQIFKQQSGQNFMAA</sequence>
<dbReference type="EMBL" id="CM018209">
    <property type="protein sequence ID" value="KAB2072112.1"/>
    <property type="molecule type" value="Genomic_DNA"/>
</dbReference>
<proteinExistence type="predicted"/>
<organism evidence="1 2">
    <name type="scientific">Gossypium barbadense</name>
    <name type="common">Sea Island cotton</name>
    <name type="synonym">Hibiscus barbadensis</name>
    <dbReference type="NCBI Taxonomy" id="3634"/>
    <lineage>
        <taxon>Eukaryota</taxon>
        <taxon>Viridiplantae</taxon>
        <taxon>Streptophyta</taxon>
        <taxon>Embryophyta</taxon>
        <taxon>Tracheophyta</taxon>
        <taxon>Spermatophyta</taxon>
        <taxon>Magnoliopsida</taxon>
        <taxon>eudicotyledons</taxon>
        <taxon>Gunneridae</taxon>
        <taxon>Pentapetalae</taxon>
        <taxon>rosids</taxon>
        <taxon>malvids</taxon>
        <taxon>Malvales</taxon>
        <taxon>Malvaceae</taxon>
        <taxon>Malvoideae</taxon>
        <taxon>Gossypium</taxon>
    </lineage>
</organism>
<dbReference type="Proteomes" id="UP000327439">
    <property type="component" value="Chromosome A08"/>
</dbReference>
<name>A0A5J5UXB5_GOSBA</name>